<dbReference type="Gene3D" id="2.70.150.10">
    <property type="entry name" value="Calcium-transporting ATPase, cytoplasmic transduction domain A"/>
    <property type="match status" value="1"/>
</dbReference>
<dbReference type="InterPro" id="IPR059000">
    <property type="entry name" value="ATPase_P-type_domA"/>
</dbReference>
<dbReference type="SFLD" id="SFLDS00003">
    <property type="entry name" value="Haloacid_Dehalogenase"/>
    <property type="match status" value="1"/>
</dbReference>
<name>A0A191YT33_9PSED</name>
<dbReference type="GO" id="GO:1902600">
    <property type="term" value="P:proton transmembrane transport"/>
    <property type="evidence" value="ECO:0007669"/>
    <property type="project" value="TreeGrafter"/>
</dbReference>
<dbReference type="InterPro" id="IPR036412">
    <property type="entry name" value="HAD-like_sf"/>
</dbReference>
<dbReference type="Gene3D" id="3.40.1110.10">
    <property type="entry name" value="Calcium-transporting ATPase, cytoplasmic domain N"/>
    <property type="match status" value="1"/>
</dbReference>
<dbReference type="GO" id="GO:0006883">
    <property type="term" value="P:intracellular sodium ion homeostasis"/>
    <property type="evidence" value="ECO:0007669"/>
    <property type="project" value="TreeGrafter"/>
</dbReference>
<dbReference type="GO" id="GO:0005391">
    <property type="term" value="F:P-type sodium:potassium-exchanging transporter activity"/>
    <property type="evidence" value="ECO:0007669"/>
    <property type="project" value="TreeGrafter"/>
</dbReference>
<dbReference type="InterPro" id="IPR023299">
    <property type="entry name" value="ATPase_P-typ_cyto_dom_N"/>
</dbReference>
<dbReference type="SUPFAM" id="SSF81665">
    <property type="entry name" value="Calcium ATPase, transmembrane domain M"/>
    <property type="match status" value="1"/>
</dbReference>
<evidence type="ECO:0000259" key="10">
    <source>
        <dbReference type="SMART" id="SM00831"/>
    </source>
</evidence>
<keyword evidence="3 9" id="KW-0812">Transmembrane</keyword>
<evidence type="ECO:0000256" key="4">
    <source>
        <dbReference type="ARBA" id="ARBA00022741"/>
    </source>
</evidence>
<dbReference type="InterPro" id="IPR050510">
    <property type="entry name" value="Cation_transp_ATPase_P-type"/>
</dbReference>
<comment type="similarity">
    <text evidence="2">Belongs to the cation transport ATPase (P-type) (TC 3.A.3) family. Type IIA subfamily.</text>
</comment>
<feature type="domain" description="Cation-transporting P-type ATPase N-terminal" evidence="10">
    <location>
        <begin position="14"/>
        <end position="88"/>
    </location>
</feature>
<evidence type="ECO:0000256" key="5">
    <source>
        <dbReference type="ARBA" id="ARBA00022840"/>
    </source>
</evidence>
<sequence length="946" mass="100656">MSKIDGSGKRCIAAAYLEDVETIVRELDSDTRAGLSSAQAQLRLSRDGANELRTQPVKPAWHYLLAQFRDPLVYLLLVAVAITLVTWLLVEGREWPVDAVVITLIVLANALLGFIQETRSQRAVAALAKLTQTTSSIIRDGVLSRIPSHQLVIGDLLVLSEGDSVGADARLIQANALRVLEASLTGESEAVSKNAVRLRIEVPLAERSNMVFKGTAIAQGSGLGVITAIGMATELGAIAHLLDVTPEEVTPLQKEVREIGRMLAIAVLVIASFVVVAVLMLTQIHSVDDVLRVLLLGVSLAVAAVPEGLPAVLSLVLAFGVQRMARNKAIIKQLSSVETLGSASVICTDKTGTLTRSEMTIQQTRTASGNVAVSGVGYAPQGQIHHQDQPMTCGPVHSENVLLLRGGSLAGNAALAQQEDGTWVIQGDPTEGAFLVAERKLDAPPRSIERFERVAEIPFTSDRKMMSALVIDHEHNDERLLISKGAPDVLLQHCTQVQVGMDVVPLTDDLRAKAVADVNELSGAALRTLSVAYRPLATSEDGAAGEALETGLIFIGTVGIIDPPRKEVAPAITEAHRAGIRIIMITGDHPRTATRIAEDLGIIQAGAGALTGADLDKLDDAALAEAVKSNSVYARVAPSHKLRIVDALQAQGHVVAMTGDGVNDAPALKSANIGIAMGITGTEVTKQAGKMILADDNFATIVLAIREGRGILDNIRKFLRYLLSSNMGEVLTVFLAVVGAGVIGLVDEKGGIILPLLATQILWINLITDAAPAIAMGIDPHSEDLMTRSPRRPTDRIIDARMWGGVLQVGLVMALASLLTVDWMLPGGLIAGNESLVEARTAGFTVLVLAQLFNALCARSESASALVGLFANRWLWGAIALATALQIAVVHWSPLNKAFDTSALTLSQWGLCLAMASAVFWFSELRKLGMRLHQGKAIRHQKLRFF</sequence>
<evidence type="ECO:0000256" key="3">
    <source>
        <dbReference type="ARBA" id="ARBA00022692"/>
    </source>
</evidence>
<dbReference type="InterPro" id="IPR044492">
    <property type="entry name" value="P_typ_ATPase_HD_dom"/>
</dbReference>
<evidence type="ECO:0000256" key="8">
    <source>
        <dbReference type="ARBA" id="ARBA00023136"/>
    </source>
</evidence>
<evidence type="ECO:0000256" key="2">
    <source>
        <dbReference type="ARBA" id="ARBA00005675"/>
    </source>
</evidence>
<dbReference type="SUPFAM" id="SSF81653">
    <property type="entry name" value="Calcium ATPase, transduction domain A"/>
    <property type="match status" value="1"/>
</dbReference>
<evidence type="ECO:0000256" key="9">
    <source>
        <dbReference type="SAM" id="Phobius"/>
    </source>
</evidence>
<dbReference type="InterPro" id="IPR004014">
    <property type="entry name" value="ATPase_P-typ_cation-transptr_N"/>
</dbReference>
<dbReference type="SMART" id="SM00831">
    <property type="entry name" value="Cation_ATPase_N"/>
    <property type="match status" value="1"/>
</dbReference>
<proteinExistence type="inferred from homology"/>
<dbReference type="GO" id="GO:0036376">
    <property type="term" value="P:sodium ion export across plasma membrane"/>
    <property type="evidence" value="ECO:0007669"/>
    <property type="project" value="TreeGrafter"/>
</dbReference>
<dbReference type="KEGG" id="psil:PMA3_12535"/>
<feature type="transmembrane region" description="Helical" evidence="9">
    <location>
        <begin position="262"/>
        <end position="281"/>
    </location>
</feature>
<dbReference type="GO" id="GO:0016887">
    <property type="term" value="F:ATP hydrolysis activity"/>
    <property type="evidence" value="ECO:0007669"/>
    <property type="project" value="InterPro"/>
</dbReference>
<evidence type="ECO:0000256" key="7">
    <source>
        <dbReference type="ARBA" id="ARBA00022989"/>
    </source>
</evidence>
<dbReference type="AlphaFoldDB" id="A0A191YT33"/>
<feature type="transmembrane region" description="Helical" evidence="9">
    <location>
        <begin position="904"/>
        <end position="922"/>
    </location>
</feature>
<dbReference type="SFLD" id="SFLDG00002">
    <property type="entry name" value="C1.7:_P-type_atpase_like"/>
    <property type="match status" value="1"/>
</dbReference>
<feature type="transmembrane region" description="Helical" evidence="9">
    <location>
        <begin position="293"/>
        <end position="319"/>
    </location>
</feature>
<dbReference type="PROSITE" id="PS00154">
    <property type="entry name" value="ATPASE_E1_E2"/>
    <property type="match status" value="1"/>
</dbReference>
<dbReference type="InterPro" id="IPR008250">
    <property type="entry name" value="ATPase_P-typ_transduc_dom_A_sf"/>
</dbReference>
<dbReference type="GO" id="GO:0030007">
    <property type="term" value="P:intracellular potassium ion homeostasis"/>
    <property type="evidence" value="ECO:0007669"/>
    <property type="project" value="TreeGrafter"/>
</dbReference>
<dbReference type="PRINTS" id="PR00120">
    <property type="entry name" value="HATPASE"/>
</dbReference>
<protein>
    <submittedName>
        <fullName evidence="11">Haloacid dehalogenase</fullName>
    </submittedName>
</protein>
<dbReference type="Pfam" id="PF00689">
    <property type="entry name" value="Cation_ATPase_C"/>
    <property type="match status" value="1"/>
</dbReference>
<dbReference type="GO" id="GO:1990573">
    <property type="term" value="P:potassium ion import across plasma membrane"/>
    <property type="evidence" value="ECO:0007669"/>
    <property type="project" value="TreeGrafter"/>
</dbReference>
<dbReference type="PANTHER" id="PTHR43294:SF20">
    <property type="entry name" value="P-TYPE ATPASE"/>
    <property type="match status" value="1"/>
</dbReference>
<evidence type="ECO:0000256" key="6">
    <source>
        <dbReference type="ARBA" id="ARBA00022967"/>
    </source>
</evidence>
<dbReference type="NCBIfam" id="TIGR01494">
    <property type="entry name" value="ATPase_P-type"/>
    <property type="match status" value="2"/>
</dbReference>
<evidence type="ECO:0000256" key="1">
    <source>
        <dbReference type="ARBA" id="ARBA00004141"/>
    </source>
</evidence>
<dbReference type="InterPro" id="IPR023298">
    <property type="entry name" value="ATPase_P-typ_TM_dom_sf"/>
</dbReference>
<keyword evidence="6" id="KW-1278">Translocase</keyword>
<feature type="transmembrane region" description="Helical" evidence="9">
    <location>
        <begin position="870"/>
        <end position="892"/>
    </location>
</feature>
<dbReference type="InterPro" id="IPR023214">
    <property type="entry name" value="HAD_sf"/>
</dbReference>
<dbReference type="InterPro" id="IPR001757">
    <property type="entry name" value="P_typ_ATPase"/>
</dbReference>
<comment type="subcellular location">
    <subcellularLocation>
        <location evidence="1">Membrane</location>
        <topology evidence="1">Multi-pass membrane protein</topology>
    </subcellularLocation>
</comment>
<keyword evidence="8 9" id="KW-0472">Membrane</keyword>
<feature type="transmembrane region" description="Helical" evidence="9">
    <location>
        <begin position="800"/>
        <end position="821"/>
    </location>
</feature>
<reference evidence="11 12" key="1">
    <citation type="journal article" date="2018" name="Syst. Appl. Microbiol.">
        <title>Pseudomonas silesiensis sp. nov. strain A3T isolated from a biological pesticide sewage treatment plant and analysis of the complete genome sequence.</title>
        <authorList>
            <person name="Kaminski M.A."/>
            <person name="Furmanczyk E.M."/>
            <person name="Sobczak A."/>
            <person name="Dziembowski A."/>
            <person name="Lipinski L."/>
        </authorList>
    </citation>
    <scope>NUCLEOTIDE SEQUENCE [LARGE SCALE GENOMIC DNA]</scope>
    <source>
        <strain evidence="11 12">A3</strain>
    </source>
</reference>
<dbReference type="InterPro" id="IPR006068">
    <property type="entry name" value="ATPase_P-typ_cation-transptr_C"/>
</dbReference>
<dbReference type="Gene3D" id="3.40.50.1000">
    <property type="entry name" value="HAD superfamily/HAD-like"/>
    <property type="match status" value="1"/>
</dbReference>
<keyword evidence="7 9" id="KW-1133">Transmembrane helix</keyword>
<evidence type="ECO:0000313" key="11">
    <source>
        <dbReference type="EMBL" id="ANJ55924.1"/>
    </source>
</evidence>
<dbReference type="SUPFAM" id="SSF56784">
    <property type="entry name" value="HAD-like"/>
    <property type="match status" value="1"/>
</dbReference>
<feature type="transmembrane region" description="Helical" evidence="9">
    <location>
        <begin position="72"/>
        <end position="90"/>
    </location>
</feature>
<dbReference type="EMBL" id="CP014870">
    <property type="protein sequence ID" value="ANJ55924.1"/>
    <property type="molecule type" value="Genomic_DNA"/>
</dbReference>
<dbReference type="STRING" id="1853130.PMA3_12535"/>
<dbReference type="Pfam" id="PF00690">
    <property type="entry name" value="Cation_ATPase_N"/>
    <property type="match status" value="1"/>
</dbReference>
<feature type="transmembrane region" description="Helical" evidence="9">
    <location>
        <begin position="96"/>
        <end position="115"/>
    </location>
</feature>
<feature type="transmembrane region" description="Helical" evidence="9">
    <location>
        <begin position="726"/>
        <end position="746"/>
    </location>
</feature>
<dbReference type="Pfam" id="PF13246">
    <property type="entry name" value="Cation_ATPase"/>
    <property type="match status" value="1"/>
</dbReference>
<accession>A0A191YT33</accession>
<dbReference type="Proteomes" id="UP000078354">
    <property type="component" value="Chromosome"/>
</dbReference>
<dbReference type="RefSeq" id="WP_064677444.1">
    <property type="nucleotide sequence ID" value="NZ_CP014870.1"/>
</dbReference>
<gene>
    <name evidence="11" type="ORF">PMA3_12535</name>
</gene>
<dbReference type="Gene3D" id="1.20.1110.10">
    <property type="entry name" value="Calcium-transporting ATPase, transmembrane domain"/>
    <property type="match status" value="1"/>
</dbReference>
<dbReference type="OrthoDB" id="9814270at2"/>
<organism evidence="11 12">
    <name type="scientific">Pseudomonas silesiensis</name>
    <dbReference type="NCBI Taxonomy" id="1853130"/>
    <lineage>
        <taxon>Bacteria</taxon>
        <taxon>Pseudomonadati</taxon>
        <taxon>Pseudomonadota</taxon>
        <taxon>Gammaproteobacteria</taxon>
        <taxon>Pseudomonadales</taxon>
        <taxon>Pseudomonadaceae</taxon>
        <taxon>Pseudomonas</taxon>
    </lineage>
</organism>
<dbReference type="Pfam" id="PF00122">
    <property type="entry name" value="E1-E2_ATPase"/>
    <property type="match status" value="1"/>
</dbReference>
<dbReference type="GO" id="GO:0005524">
    <property type="term" value="F:ATP binding"/>
    <property type="evidence" value="ECO:0007669"/>
    <property type="project" value="UniProtKB-KW"/>
</dbReference>
<feature type="transmembrane region" description="Helical" evidence="9">
    <location>
        <begin position="841"/>
        <end position="858"/>
    </location>
</feature>
<feature type="transmembrane region" description="Helical" evidence="9">
    <location>
        <begin position="752"/>
        <end position="779"/>
    </location>
</feature>
<dbReference type="PRINTS" id="PR00119">
    <property type="entry name" value="CATATPASE"/>
</dbReference>
<dbReference type="SFLD" id="SFLDF00027">
    <property type="entry name" value="p-type_atpase"/>
    <property type="match status" value="1"/>
</dbReference>
<keyword evidence="4" id="KW-0547">Nucleotide-binding</keyword>
<keyword evidence="5" id="KW-0067">ATP-binding</keyword>
<dbReference type="GO" id="GO:0005886">
    <property type="term" value="C:plasma membrane"/>
    <property type="evidence" value="ECO:0007669"/>
    <property type="project" value="TreeGrafter"/>
</dbReference>
<dbReference type="InterPro" id="IPR018303">
    <property type="entry name" value="ATPase_P-typ_P_site"/>
</dbReference>
<dbReference type="PANTHER" id="PTHR43294">
    <property type="entry name" value="SODIUM/POTASSIUM-TRANSPORTING ATPASE SUBUNIT ALPHA"/>
    <property type="match status" value="1"/>
</dbReference>
<evidence type="ECO:0000313" key="12">
    <source>
        <dbReference type="Proteomes" id="UP000078354"/>
    </source>
</evidence>
<dbReference type="SUPFAM" id="SSF81660">
    <property type="entry name" value="Metal cation-transporting ATPase, ATP-binding domain N"/>
    <property type="match status" value="1"/>
</dbReference>
<keyword evidence="12" id="KW-1185">Reference proteome</keyword>
<dbReference type="FunFam" id="3.40.50.1000:FF:000028">
    <property type="entry name" value="Calcium-transporting P-type ATPase, putative"/>
    <property type="match status" value="1"/>
</dbReference>